<dbReference type="RefSeq" id="WP_046584903.1">
    <property type="nucleotide sequence ID" value="NZ_LAVA02000064.1"/>
</dbReference>
<evidence type="ECO:0000313" key="3">
    <source>
        <dbReference type="Proteomes" id="UP000034196"/>
    </source>
</evidence>
<name>A0A1J4NU89_9ACTN</name>
<comment type="caution">
    <text evidence="2">The sequence shown here is derived from an EMBL/GenBank/DDBJ whole genome shotgun (WGS) entry which is preliminary data.</text>
</comment>
<feature type="transmembrane region" description="Helical" evidence="1">
    <location>
        <begin position="105"/>
        <end position="123"/>
    </location>
</feature>
<organism evidence="2 3">
    <name type="scientific">Streptomyces mangrovisoli</name>
    <dbReference type="NCBI Taxonomy" id="1428628"/>
    <lineage>
        <taxon>Bacteria</taxon>
        <taxon>Bacillati</taxon>
        <taxon>Actinomycetota</taxon>
        <taxon>Actinomycetes</taxon>
        <taxon>Kitasatosporales</taxon>
        <taxon>Streptomycetaceae</taxon>
        <taxon>Streptomyces</taxon>
    </lineage>
</organism>
<evidence type="ECO:0000313" key="2">
    <source>
        <dbReference type="EMBL" id="OIJ65084.1"/>
    </source>
</evidence>
<dbReference type="OrthoDB" id="3824601at2"/>
<feature type="transmembrane region" description="Helical" evidence="1">
    <location>
        <begin position="525"/>
        <end position="546"/>
    </location>
</feature>
<gene>
    <name evidence="2" type="ORF">WN71_025050</name>
</gene>
<reference evidence="2" key="1">
    <citation type="submission" date="2016-10" db="EMBL/GenBank/DDBJ databases">
        <title>Genome sequence of Streptomyces mangrovisoli MUSC 149.</title>
        <authorList>
            <person name="Lee L.-H."/>
            <person name="Ser H.-L."/>
        </authorList>
    </citation>
    <scope>NUCLEOTIDE SEQUENCE [LARGE SCALE GENOMIC DNA]</scope>
    <source>
        <strain evidence="2">MUSC 149</strain>
    </source>
</reference>
<feature type="transmembrane region" description="Helical" evidence="1">
    <location>
        <begin position="157"/>
        <end position="180"/>
    </location>
</feature>
<dbReference type="Proteomes" id="UP000034196">
    <property type="component" value="Unassembled WGS sequence"/>
</dbReference>
<feature type="transmembrane region" description="Helical" evidence="1">
    <location>
        <begin position="192"/>
        <end position="210"/>
    </location>
</feature>
<accession>A0A1J4NU89</accession>
<keyword evidence="1" id="KW-0812">Transmembrane</keyword>
<keyword evidence="1" id="KW-1133">Transmembrane helix</keyword>
<protein>
    <submittedName>
        <fullName evidence="2">Uncharacterized protein</fullName>
    </submittedName>
</protein>
<dbReference type="EMBL" id="LAVA02000064">
    <property type="protein sequence ID" value="OIJ65084.1"/>
    <property type="molecule type" value="Genomic_DNA"/>
</dbReference>
<proteinExistence type="predicted"/>
<feature type="transmembrane region" description="Helical" evidence="1">
    <location>
        <begin position="406"/>
        <end position="425"/>
    </location>
</feature>
<evidence type="ECO:0000256" key="1">
    <source>
        <dbReference type="SAM" id="Phobius"/>
    </source>
</evidence>
<feature type="transmembrane region" description="Helical" evidence="1">
    <location>
        <begin position="383"/>
        <end position="400"/>
    </location>
</feature>
<dbReference type="AlphaFoldDB" id="A0A1J4NU89"/>
<sequence length="547" mass="58928">MSADTCEPLRLPASAIPGDCRAWESGQAGAWTDALPPWWLPLRARALVVLVALLGALLLPLGGQPAVVSALLPLQLVWLTGRPEAVRFTAPALVVAVAVERPDTVLTAVALVVAVGVLVLAELRLRARVRQRGLAVEAAGGVTVAAPDRDRRPARGAFLIGFGAVVTAVGAALVATHGLWSDVEDRRDSASVGWLVAGLGLTLLLSGLLGRRRALALRAAPVPVLRVLVRQRADLDMEVFAADDVTALRPLLTVPVTNAHDDEDGADDEEEERELNELLDALEDGRPGPLREAVLYGVPCDGAEVLLVSAPTDPRDPPSVEWSTGPVQPLVSASLARRAAREKRDVARTAREEARIAAAARAAAAVMAAVPVRSWRAGAVDRLVGALMVLAAVCVIWATYTDSAAGRWQQILMFVLGLFGAGRCARHLAWRITADRTGLWINGFRKDTHVLWDDLRPVRREAFQVELRWNDGSWEVGAPRWDRLQRRYGLTHPYDTLAAEVTVLRDDPALRPTADSDPAERARPLWPLTALLAAAWTAAVVCTLVWF</sequence>
<keyword evidence="3" id="KW-1185">Reference proteome</keyword>
<keyword evidence="1" id="KW-0472">Membrane</keyword>
<feature type="transmembrane region" description="Helical" evidence="1">
    <location>
        <begin position="47"/>
        <end position="72"/>
    </location>
</feature>